<accession>A0A0F8WYT6</accession>
<keyword evidence="1" id="KW-0472">Membrane</keyword>
<reference evidence="3" key="1">
    <citation type="journal article" date="2015" name="Nature">
        <title>Complex archaea that bridge the gap between prokaryotes and eukaryotes.</title>
        <authorList>
            <person name="Spang A."/>
            <person name="Saw J.H."/>
            <person name="Jorgensen S.L."/>
            <person name="Zaremba-Niedzwiedzka K."/>
            <person name="Martijn J."/>
            <person name="Lind A.E."/>
            <person name="van Eijk R."/>
            <person name="Schleper C."/>
            <person name="Guy L."/>
            <person name="Ettema T.J."/>
        </authorList>
    </citation>
    <scope>NUCLEOTIDE SEQUENCE</scope>
</reference>
<feature type="non-terminal residue" evidence="3">
    <location>
        <position position="1"/>
    </location>
</feature>
<name>A0A0F8WYT6_9ZZZZ</name>
<organism evidence="3">
    <name type="scientific">marine sediment metagenome</name>
    <dbReference type="NCBI Taxonomy" id="412755"/>
    <lineage>
        <taxon>unclassified sequences</taxon>
        <taxon>metagenomes</taxon>
        <taxon>ecological metagenomes</taxon>
    </lineage>
</organism>
<dbReference type="AlphaFoldDB" id="A0A0F8WYT6"/>
<protein>
    <recommendedName>
        <fullName evidence="2">LiaI-LiaF-like transmembrane region domain-containing protein</fullName>
    </recommendedName>
</protein>
<comment type="caution">
    <text evidence="3">The sequence shown here is derived from an EMBL/GenBank/DDBJ whole genome shotgun (WGS) entry which is preliminary data.</text>
</comment>
<feature type="transmembrane region" description="Helical" evidence="1">
    <location>
        <begin position="42"/>
        <end position="64"/>
    </location>
</feature>
<feature type="domain" description="LiaI-LiaF-like transmembrane region" evidence="2">
    <location>
        <begin position="23"/>
        <end position="63"/>
    </location>
</feature>
<feature type="transmembrane region" description="Helical" evidence="1">
    <location>
        <begin position="12"/>
        <end position="36"/>
    </location>
</feature>
<evidence type="ECO:0000256" key="1">
    <source>
        <dbReference type="SAM" id="Phobius"/>
    </source>
</evidence>
<proteinExistence type="predicted"/>
<sequence length="160" mass="19205">VDNWKLRIKNCIIMFFPYYGFSFLAVIFIIVGVLALLTNLGILAASIWNWWPILLVIFGIYIFVLKKKKKKIIAGHLFNKITSDPRIHDKLKKIIDEKKFEKYIYKELTNQEIEIKDEKEKKYILQTILKNDKKVRYSETKIKEQEEEFLENNLKFLTEK</sequence>
<keyword evidence="1" id="KW-1133">Transmembrane helix</keyword>
<dbReference type="Pfam" id="PF18917">
    <property type="entry name" value="LiaI-LiaF-like_TM1"/>
    <property type="match status" value="1"/>
</dbReference>
<evidence type="ECO:0000313" key="3">
    <source>
        <dbReference type="EMBL" id="KKK53625.1"/>
    </source>
</evidence>
<dbReference type="InterPro" id="IPR043726">
    <property type="entry name" value="LiaI-LiaF-like_TM1"/>
</dbReference>
<gene>
    <name evidence="3" type="ORF">LCGC14_3092900</name>
</gene>
<keyword evidence="1" id="KW-0812">Transmembrane</keyword>
<dbReference type="EMBL" id="LAZR01066407">
    <property type="protein sequence ID" value="KKK53625.1"/>
    <property type="molecule type" value="Genomic_DNA"/>
</dbReference>
<evidence type="ECO:0000259" key="2">
    <source>
        <dbReference type="Pfam" id="PF18917"/>
    </source>
</evidence>